<dbReference type="GeneID" id="108738969"/>
<dbReference type="SUPFAM" id="SSF50978">
    <property type="entry name" value="WD40 repeat-like"/>
    <property type="match status" value="2"/>
</dbReference>
<evidence type="ECO:0000256" key="3">
    <source>
        <dbReference type="ARBA" id="ARBA00008070"/>
    </source>
</evidence>
<feature type="region of interest" description="Disordered" evidence="15">
    <location>
        <begin position="776"/>
        <end position="887"/>
    </location>
</feature>
<dbReference type="InterPro" id="IPR000664">
    <property type="entry name" value="Lethal2_giant"/>
</dbReference>
<feature type="region of interest" description="Disordered" evidence="15">
    <location>
        <begin position="675"/>
        <end position="709"/>
    </location>
</feature>
<dbReference type="SMART" id="SM00320">
    <property type="entry name" value="WD40"/>
    <property type="match status" value="7"/>
</dbReference>
<organism evidence="17 18">
    <name type="scientific">Agrilus planipennis</name>
    <name type="common">Emerald ash borer</name>
    <name type="synonym">Agrilus marcopoli</name>
    <dbReference type="NCBI Taxonomy" id="224129"/>
    <lineage>
        <taxon>Eukaryota</taxon>
        <taxon>Metazoa</taxon>
        <taxon>Ecdysozoa</taxon>
        <taxon>Arthropoda</taxon>
        <taxon>Hexapoda</taxon>
        <taxon>Insecta</taxon>
        <taxon>Pterygota</taxon>
        <taxon>Neoptera</taxon>
        <taxon>Endopterygota</taxon>
        <taxon>Coleoptera</taxon>
        <taxon>Polyphaga</taxon>
        <taxon>Elateriformia</taxon>
        <taxon>Buprestoidea</taxon>
        <taxon>Buprestidae</taxon>
        <taxon>Agrilinae</taxon>
        <taxon>Agrilus</taxon>
    </lineage>
</organism>
<keyword evidence="4" id="KW-0813">Transport</keyword>
<feature type="region of interest" description="Disordered" evidence="15">
    <location>
        <begin position="1367"/>
        <end position="1386"/>
    </location>
</feature>
<keyword evidence="12" id="KW-0472">Membrane</keyword>
<dbReference type="KEGG" id="apln:108738969"/>
<dbReference type="InterPro" id="IPR015943">
    <property type="entry name" value="WD40/YVTN_repeat-like_dom_sf"/>
</dbReference>
<keyword evidence="17" id="KW-1185">Reference proteome</keyword>
<evidence type="ECO:0000313" key="18">
    <source>
        <dbReference type="RefSeq" id="XP_025829049.1"/>
    </source>
</evidence>
<dbReference type="RefSeq" id="XP_025829049.1">
    <property type="nucleotide sequence ID" value="XM_025973264.1"/>
</dbReference>
<proteinExistence type="inferred from homology"/>
<evidence type="ECO:0000256" key="8">
    <source>
        <dbReference type="ARBA" id="ARBA00022574"/>
    </source>
</evidence>
<dbReference type="PROSITE" id="PS50082">
    <property type="entry name" value="WD_REPEATS_2"/>
    <property type="match status" value="1"/>
</dbReference>
<evidence type="ECO:0000256" key="6">
    <source>
        <dbReference type="ARBA" id="ARBA00022483"/>
    </source>
</evidence>
<dbReference type="OrthoDB" id="19944at2759"/>
<evidence type="ECO:0000256" key="5">
    <source>
        <dbReference type="ARBA" id="ARBA00022475"/>
    </source>
</evidence>
<dbReference type="CDD" id="cd15873">
    <property type="entry name" value="R-SNARE_STXBP5_6"/>
    <property type="match status" value="1"/>
</dbReference>
<evidence type="ECO:0000256" key="10">
    <source>
        <dbReference type="ARBA" id="ARBA00022927"/>
    </source>
</evidence>
<keyword evidence="7" id="KW-0963">Cytoplasm</keyword>
<evidence type="ECO:0000259" key="16">
    <source>
        <dbReference type="PROSITE" id="PS50892"/>
    </source>
</evidence>
<dbReference type="PROSITE" id="PS50892">
    <property type="entry name" value="V_SNARE"/>
    <property type="match status" value="1"/>
</dbReference>
<dbReference type="Pfam" id="PF00957">
    <property type="entry name" value="Synaptobrevin"/>
    <property type="match status" value="1"/>
</dbReference>
<dbReference type="FunFam" id="2.130.10.10:FF:003581">
    <property type="entry name" value="Lethal(2) giant larvae protein-like Protein"/>
    <property type="match status" value="1"/>
</dbReference>
<accession>A0A7F5R274</accession>
<keyword evidence="5" id="KW-1003">Cell membrane</keyword>
<dbReference type="GO" id="GO:0031201">
    <property type="term" value="C:SNARE complex"/>
    <property type="evidence" value="ECO:0007669"/>
    <property type="project" value="TreeGrafter"/>
</dbReference>
<dbReference type="GO" id="GO:0019905">
    <property type="term" value="F:syntaxin binding"/>
    <property type="evidence" value="ECO:0007669"/>
    <property type="project" value="TreeGrafter"/>
</dbReference>
<dbReference type="FunFam" id="1.20.5.110:FF:000001">
    <property type="entry name" value="syntaxin-binding protein 5 isoform X1"/>
    <property type="match status" value="1"/>
</dbReference>
<comment type="subcellular location">
    <subcellularLocation>
        <location evidence="1">Cell membrane</location>
        <topology evidence="1">Peripheral membrane protein</topology>
    </subcellularLocation>
    <subcellularLocation>
        <location evidence="2">Cytoplasm</location>
    </subcellularLocation>
</comment>
<dbReference type="InterPro" id="IPR042855">
    <property type="entry name" value="V_SNARE_CC"/>
</dbReference>
<dbReference type="Gene3D" id="1.20.5.110">
    <property type="match status" value="1"/>
</dbReference>
<dbReference type="FunFam" id="2.130.10.10:FF:001702">
    <property type="entry name" value="AGAP000009-PB"/>
    <property type="match status" value="1"/>
</dbReference>
<dbReference type="InParanoid" id="A0A7F5R274"/>
<dbReference type="Gene3D" id="2.130.10.10">
    <property type="entry name" value="YVTN repeat-like/Quinoprotein amine dehydrogenase"/>
    <property type="match status" value="2"/>
</dbReference>
<dbReference type="GO" id="GO:0005096">
    <property type="term" value="F:GTPase activator activity"/>
    <property type="evidence" value="ECO:0007669"/>
    <property type="project" value="TreeGrafter"/>
</dbReference>
<feature type="region of interest" description="Disordered" evidence="15">
    <location>
        <begin position="1217"/>
        <end position="1262"/>
    </location>
</feature>
<feature type="compositionally biased region" description="Polar residues" evidence="15">
    <location>
        <begin position="718"/>
        <end position="727"/>
    </location>
</feature>
<dbReference type="InterPro" id="IPR013577">
    <property type="entry name" value="LLGL2"/>
</dbReference>
<feature type="domain" description="V-SNARE coiled-coil homology" evidence="16">
    <location>
        <begin position="1139"/>
        <end position="1199"/>
    </location>
</feature>
<dbReference type="PANTHER" id="PTHR10241:SF25">
    <property type="entry name" value="TOMOSYN, ISOFORM C"/>
    <property type="match status" value="1"/>
</dbReference>
<dbReference type="PANTHER" id="PTHR10241">
    <property type="entry name" value="LETHAL 2 GIANT LARVAE PROTEIN"/>
    <property type="match status" value="1"/>
</dbReference>
<evidence type="ECO:0000256" key="13">
    <source>
        <dbReference type="PROSITE-ProRule" id="PRU00221"/>
    </source>
</evidence>
<evidence type="ECO:0000256" key="12">
    <source>
        <dbReference type="ARBA" id="ARBA00023136"/>
    </source>
</evidence>
<keyword evidence="11 14" id="KW-0175">Coiled coil</keyword>
<comment type="similarity">
    <text evidence="3">Belongs to the WD repeat L(2)GL family.</text>
</comment>
<keyword evidence="8 13" id="KW-0853">WD repeat</keyword>
<evidence type="ECO:0000256" key="9">
    <source>
        <dbReference type="ARBA" id="ARBA00022737"/>
    </source>
</evidence>
<feature type="compositionally biased region" description="Basic and acidic residues" evidence="15">
    <location>
        <begin position="1241"/>
        <end position="1256"/>
    </location>
</feature>
<evidence type="ECO:0000256" key="1">
    <source>
        <dbReference type="ARBA" id="ARBA00004202"/>
    </source>
</evidence>
<reference evidence="18" key="1">
    <citation type="submission" date="2025-08" db="UniProtKB">
        <authorList>
            <consortium name="RefSeq"/>
        </authorList>
    </citation>
    <scope>IDENTIFICATION</scope>
    <source>
        <tissue evidence="18">Entire body</tissue>
    </source>
</reference>
<feature type="compositionally biased region" description="Basic and acidic residues" evidence="15">
    <location>
        <begin position="820"/>
        <end position="832"/>
    </location>
</feature>
<protein>
    <submittedName>
        <fullName evidence="18">Syntaxin-binding protein 5</fullName>
    </submittedName>
</protein>
<evidence type="ECO:0000256" key="14">
    <source>
        <dbReference type="PROSITE-ProRule" id="PRU00290"/>
    </source>
</evidence>
<name>A0A7F5R274_AGRPL</name>
<gene>
    <name evidence="18" type="primary">LOC108738969</name>
</gene>
<evidence type="ECO:0000256" key="15">
    <source>
        <dbReference type="SAM" id="MobiDB-lite"/>
    </source>
</evidence>
<dbReference type="GO" id="GO:0005886">
    <property type="term" value="C:plasma membrane"/>
    <property type="evidence" value="ECO:0007669"/>
    <property type="project" value="UniProtKB-SubCell"/>
</dbReference>
<dbReference type="GO" id="GO:0015031">
    <property type="term" value="P:protein transport"/>
    <property type="evidence" value="ECO:0007669"/>
    <property type="project" value="UniProtKB-KW"/>
</dbReference>
<keyword evidence="6" id="KW-0268">Exocytosis</keyword>
<feature type="region of interest" description="Disordered" evidence="15">
    <location>
        <begin position="718"/>
        <end position="737"/>
    </location>
</feature>
<evidence type="ECO:0000256" key="4">
    <source>
        <dbReference type="ARBA" id="ARBA00022448"/>
    </source>
</evidence>
<dbReference type="PRINTS" id="PR00962">
    <property type="entry name" value="LETHAL2GIANT"/>
</dbReference>
<feature type="compositionally biased region" description="Polar residues" evidence="15">
    <location>
        <begin position="778"/>
        <end position="787"/>
    </location>
</feature>
<evidence type="ECO:0000313" key="17">
    <source>
        <dbReference type="Proteomes" id="UP000192223"/>
    </source>
</evidence>
<feature type="compositionally biased region" description="Polar residues" evidence="15">
    <location>
        <begin position="688"/>
        <end position="703"/>
    </location>
</feature>
<dbReference type="SUPFAM" id="SSF58038">
    <property type="entry name" value="SNARE fusion complex"/>
    <property type="match status" value="1"/>
</dbReference>
<evidence type="ECO:0000256" key="2">
    <source>
        <dbReference type="ARBA" id="ARBA00004496"/>
    </source>
</evidence>
<dbReference type="InterPro" id="IPR001680">
    <property type="entry name" value="WD40_rpt"/>
</dbReference>
<feature type="repeat" description="WD" evidence="13">
    <location>
        <begin position="445"/>
        <end position="470"/>
    </location>
</feature>
<dbReference type="GO" id="GO:0006887">
    <property type="term" value="P:exocytosis"/>
    <property type="evidence" value="ECO:0007669"/>
    <property type="project" value="UniProtKB-KW"/>
</dbReference>
<keyword evidence="9" id="KW-0677">Repeat</keyword>
<sequence length="1504" mass="166942">MKKFTLKGVLDNFRTSVAQPAKADQEVQETLRPEHFQVKRTFRHGFPFQPTAMAFDPVQRLLAIGTKGGSLRILGQPGVDVHVRHDMDGPPSASAVIHLQFLINEGAMVSVTADDSLHLWNFRQKVPQIVQSLKFQRERITTIHLPLQSKWLYVGTEKGNVHVVQIENFVLSGYIINWNKAIEMSRKTHPGPVVHLSDNPLDANRLLIGFETGQIVLWDLKNKSAEMRWQSQEPLRSIAWHHEGKQFMCSHSDGSLTTWNIKQFGKPVHTSQPHAKVSKDGKMEQCKPINKVEWKLSRAGEAYVIFSGGMPYDQCGRTPSITVVHSKTTTVLEMEHNVVDFITLCESPYVSEMQEPYGIIVLLQNDLVVMDLQTSGFPCIENPYPMDIHESPVTCCNYMADCPADLVPALYSVGRAGGSAKRTGFSEKEWPVNGGNWSVQSCSYSEIIVTGHADGSVKFWDASAGTLQVLYKLKTAKLFERPKAKSQDSEDDPFAIQIISLCPESRKLCVAGASSHVILFKYKKSESNDEVTVLEIPIVYEIADDGDYSPDCEFPGPGSAGSANKMDVLDFDNKKESSLKVRQGVQKKAPGFQAQLVCLAPWNNGEPPSRITALTINSSYGLMVYGNEAGIVIVDIEQKICLLNIGSPDLYGAQDPYSRVPRSPKKGQLDTLLTTAATNSDREDKQPRSPSVDQMGKTPSESPCLTPVDPAYEATEDFQTVTPIPDNNNRRKSSTWKGLKRRLSRVDLKVKNTILGAAATDKSNASFYCDEYDDLNDETSGSGSKTSPESEENTIIENRRCPTPTSPKSIKNFDLIAGRSPDDSDFTPKAEEGVFSADDSDNSPPYGSPKTRPGNLELVDEHGLPIRPSRGKYKKKQNNNNRDQRLLSIPNLKPYKPDVQQLKDLRGKEEANYHHPVGSHPTFAGNLMRRFNKRSVYQPHAIGLRWWTSSGRRRGVGLVDVVVVVSRWFWPVPVGEPPLCRAAPPFQIARYSQTAQVPFNRQLFGGERLQRVFYHRAATATTTATTAATAGRQSTILQFWYYFRCHILRTQLRMYDMYVYAIQVQKQQTKVYSSLNFLSSNLSNMLGDLFIPMEMPEPPKESFFKGLFGGGIRSLDREELFGEASGKANKSVAKHIPGSMQDMGARVTSSTSEISRAHKMVLERGEKLSQLEDRAERMRYEAENFSSTAHELMMKYKDKKCPMQSASGGGPVAGVVAASGSSTSSSSCPVGSGQSQSGSRRCAEPPRRSRSQDKLDSSFSRSRSSSISSLENITSEAIQCLAFAESYSRKTEPNVLTPSLWVGTSLGSVLTILVSPPGPDSRSSQPVVVSLVGITIFRLKGAILSMAFLDCSGSLIPYLYESWKEKRDKTPTRTQNKMSPPLAGENPNRIEQFGDRQFVVITSEKQARVVGLPSQTCIYRQQIADTDFVVKAETITIKESVCLVCYVSNGHLVSYSLPSLRPLMDIDFLPLSELSFQTQSNKGIVDPMLSIWGQQLIVNEDTAQ</sequence>
<dbReference type="GO" id="GO:0045159">
    <property type="term" value="F:myosin II binding"/>
    <property type="evidence" value="ECO:0007669"/>
    <property type="project" value="TreeGrafter"/>
</dbReference>
<keyword evidence="10" id="KW-0653">Protein transport</keyword>
<dbReference type="GO" id="GO:0006893">
    <property type="term" value="P:Golgi to plasma membrane transport"/>
    <property type="evidence" value="ECO:0007669"/>
    <property type="project" value="TreeGrafter"/>
</dbReference>
<evidence type="ECO:0000256" key="7">
    <source>
        <dbReference type="ARBA" id="ARBA00022490"/>
    </source>
</evidence>
<dbReference type="FunCoup" id="A0A7F5R274">
    <property type="interactions" value="1166"/>
</dbReference>
<dbReference type="Pfam" id="PF00400">
    <property type="entry name" value="WD40"/>
    <property type="match status" value="1"/>
</dbReference>
<dbReference type="Pfam" id="PF08366">
    <property type="entry name" value="LLGL"/>
    <property type="match status" value="1"/>
</dbReference>
<dbReference type="Proteomes" id="UP000192223">
    <property type="component" value="Unplaced"/>
</dbReference>
<dbReference type="InterPro" id="IPR036322">
    <property type="entry name" value="WD40_repeat_dom_sf"/>
</dbReference>
<evidence type="ECO:0000256" key="11">
    <source>
        <dbReference type="ARBA" id="ARBA00023054"/>
    </source>
</evidence>
<feature type="compositionally biased region" description="Low complexity" evidence="15">
    <location>
        <begin position="1217"/>
        <end position="1239"/>
    </location>
</feature>